<protein>
    <submittedName>
        <fullName evidence="2">Uncharacterized protein</fullName>
    </submittedName>
</protein>
<comment type="caution">
    <text evidence="2">The sequence shown here is derived from an EMBL/GenBank/DDBJ whole genome shotgun (WGS) entry which is preliminary data.</text>
</comment>
<accession>A0ABP1NY23</accession>
<organism evidence="2 3">
    <name type="scientific">Xylocopa violacea</name>
    <name type="common">Violet carpenter bee</name>
    <name type="synonym">Apis violacea</name>
    <dbReference type="NCBI Taxonomy" id="135666"/>
    <lineage>
        <taxon>Eukaryota</taxon>
        <taxon>Metazoa</taxon>
        <taxon>Ecdysozoa</taxon>
        <taxon>Arthropoda</taxon>
        <taxon>Hexapoda</taxon>
        <taxon>Insecta</taxon>
        <taxon>Pterygota</taxon>
        <taxon>Neoptera</taxon>
        <taxon>Endopterygota</taxon>
        <taxon>Hymenoptera</taxon>
        <taxon>Apocrita</taxon>
        <taxon>Aculeata</taxon>
        <taxon>Apoidea</taxon>
        <taxon>Anthophila</taxon>
        <taxon>Apidae</taxon>
        <taxon>Xylocopa</taxon>
        <taxon>Xylocopa</taxon>
    </lineage>
</organism>
<gene>
    <name evidence="2" type="ORF">XYLVIOL_LOCUS6915</name>
</gene>
<feature type="compositionally biased region" description="Polar residues" evidence="1">
    <location>
        <begin position="88"/>
        <end position="102"/>
    </location>
</feature>
<evidence type="ECO:0000313" key="3">
    <source>
        <dbReference type="Proteomes" id="UP001642520"/>
    </source>
</evidence>
<dbReference type="EMBL" id="CAXAJV020001293">
    <property type="protein sequence ID" value="CAL7944902.1"/>
    <property type="molecule type" value="Genomic_DNA"/>
</dbReference>
<reference evidence="2 3" key="1">
    <citation type="submission" date="2024-08" db="EMBL/GenBank/DDBJ databases">
        <authorList>
            <person name="Will J Nash"/>
            <person name="Angela Man"/>
            <person name="Seanna McTaggart"/>
            <person name="Kendall Baker"/>
            <person name="Tom Barker"/>
            <person name="Leah Catchpole"/>
            <person name="Alex Durrant"/>
            <person name="Karim Gharbi"/>
            <person name="Naomi Irish"/>
            <person name="Gemy Kaithakottil"/>
            <person name="Debby Ku"/>
            <person name="Aaliyah Providence"/>
            <person name="Felix Shaw"/>
            <person name="David Swarbreck"/>
            <person name="Chris Watkins"/>
            <person name="Ann M. McCartney"/>
            <person name="Giulio Formenti"/>
            <person name="Alice Mouton"/>
            <person name="Noel Vella"/>
            <person name="Bjorn M von Reumont"/>
            <person name="Adriana Vella"/>
            <person name="Wilfried Haerty"/>
        </authorList>
    </citation>
    <scope>NUCLEOTIDE SEQUENCE [LARGE SCALE GENOMIC DNA]</scope>
</reference>
<proteinExistence type="predicted"/>
<name>A0ABP1NY23_XYLVO</name>
<dbReference type="Proteomes" id="UP001642520">
    <property type="component" value="Unassembled WGS sequence"/>
</dbReference>
<sequence>MVIRHLPRFSVYTQKIEKGPIGHEISTILGKHSSTMFTFGKETASGFSPGPETRPHEMIPEASGSARRKAGTRDDFQDECQEDRRNTKSSVKTSERSFSSGCWTRRSKSCTGLTRGRLGQPRNDLL</sequence>
<keyword evidence="3" id="KW-1185">Reference proteome</keyword>
<evidence type="ECO:0000313" key="2">
    <source>
        <dbReference type="EMBL" id="CAL7944902.1"/>
    </source>
</evidence>
<evidence type="ECO:0000256" key="1">
    <source>
        <dbReference type="SAM" id="MobiDB-lite"/>
    </source>
</evidence>
<feature type="region of interest" description="Disordered" evidence="1">
    <location>
        <begin position="40"/>
        <end position="126"/>
    </location>
</feature>